<comment type="catalytic activity">
    <reaction evidence="1">
        <text>S-ubiquitinyl-[E2 ubiquitin-conjugating enzyme]-L-cysteine + [acceptor protein]-L-lysine = [E2 ubiquitin-conjugating enzyme]-L-cysteine + N(6)-ubiquitinyl-[acceptor protein]-L-lysine.</text>
        <dbReference type="EC" id="2.3.2.27"/>
    </reaction>
</comment>
<dbReference type="Proteomes" id="UP000028761">
    <property type="component" value="Unplaced"/>
</dbReference>
<dbReference type="PANTHER" id="PTHR13198:SF4">
    <property type="entry name" value="E3 UBIQUITIN-PROTEIN LIGASE RNF25"/>
    <property type="match status" value="1"/>
</dbReference>
<evidence type="ECO:0000256" key="11">
    <source>
        <dbReference type="ARBA" id="ARBA00059811"/>
    </source>
</evidence>
<comment type="similarity">
    <text evidence="12">Belongs to the RNF25 family.</text>
</comment>
<accession>A0A8I5NL74</accession>
<dbReference type="GO" id="GO:0061630">
    <property type="term" value="F:ubiquitin protein ligase activity"/>
    <property type="evidence" value="ECO:0007669"/>
    <property type="project" value="UniProtKB-EC"/>
</dbReference>
<evidence type="ECO:0000259" key="19">
    <source>
        <dbReference type="PROSITE" id="PS50089"/>
    </source>
</evidence>
<reference evidence="21" key="2">
    <citation type="submission" date="2025-09" db="UniProtKB">
        <authorList>
            <consortium name="Ensembl"/>
        </authorList>
    </citation>
    <scope>IDENTIFICATION</scope>
</reference>
<evidence type="ECO:0000256" key="18">
    <source>
        <dbReference type="SAM" id="MobiDB-lite"/>
    </source>
</evidence>
<dbReference type="GO" id="GO:0008270">
    <property type="term" value="F:zinc ion binding"/>
    <property type="evidence" value="ECO:0007669"/>
    <property type="project" value="UniProtKB-KW"/>
</dbReference>
<dbReference type="SMART" id="SM00591">
    <property type="entry name" value="RWD"/>
    <property type="match status" value="1"/>
</dbReference>
<evidence type="ECO:0000256" key="16">
    <source>
        <dbReference type="ARBA" id="ARBA00075847"/>
    </source>
</evidence>
<evidence type="ECO:0000256" key="15">
    <source>
        <dbReference type="ARBA" id="ARBA00075535"/>
    </source>
</evidence>
<keyword evidence="8 17" id="KW-0863">Zinc-finger</keyword>
<comment type="pathway">
    <text evidence="3">Protein modification; protein ubiquitination.</text>
</comment>
<evidence type="ECO:0000313" key="21">
    <source>
        <dbReference type="Ensembl" id="ENSPANP00000049059.1"/>
    </source>
</evidence>
<dbReference type="AlphaFoldDB" id="A0A8I5NL74"/>
<evidence type="ECO:0000256" key="14">
    <source>
        <dbReference type="ARBA" id="ARBA00067354"/>
    </source>
</evidence>
<evidence type="ECO:0000259" key="20">
    <source>
        <dbReference type="PROSITE" id="PS50908"/>
    </source>
</evidence>
<feature type="domain" description="RING-type" evidence="19">
    <location>
        <begin position="135"/>
        <end position="202"/>
    </location>
</feature>
<evidence type="ECO:0000256" key="8">
    <source>
        <dbReference type="ARBA" id="ARBA00022771"/>
    </source>
</evidence>
<keyword evidence="22" id="KW-1185">Reference proteome</keyword>
<dbReference type="PANTHER" id="PTHR13198">
    <property type="entry name" value="RING FINGER PROTEIN 25"/>
    <property type="match status" value="1"/>
</dbReference>
<evidence type="ECO:0000256" key="12">
    <source>
        <dbReference type="ARBA" id="ARBA00060737"/>
    </source>
</evidence>
<dbReference type="InterPro" id="IPR013083">
    <property type="entry name" value="Znf_RING/FYVE/PHD"/>
</dbReference>
<keyword evidence="7" id="KW-0479">Metal-binding</keyword>
<dbReference type="Gene3D" id="3.30.40.10">
    <property type="entry name" value="Zinc/RING finger domain, C3HC4 (zinc finger)"/>
    <property type="match status" value="1"/>
</dbReference>
<dbReference type="FunFam" id="3.30.40.10:FF:000215">
    <property type="entry name" value="E3 ubiquitin-protein ligase RNF25"/>
    <property type="match status" value="1"/>
</dbReference>
<dbReference type="GO" id="GO:0005737">
    <property type="term" value="C:cytoplasm"/>
    <property type="evidence" value="ECO:0007669"/>
    <property type="project" value="UniProtKB-SubCell"/>
</dbReference>
<dbReference type="GO" id="GO:0016567">
    <property type="term" value="P:protein ubiquitination"/>
    <property type="evidence" value="ECO:0007669"/>
    <property type="project" value="TreeGrafter"/>
</dbReference>
<evidence type="ECO:0000256" key="4">
    <source>
        <dbReference type="ARBA" id="ARBA00012483"/>
    </source>
</evidence>
<dbReference type="Ensembl" id="ENSPANT00000078810.1">
    <property type="protein sequence ID" value="ENSPANP00000049059.1"/>
    <property type="gene ID" value="ENSPANG00000042921.1"/>
</dbReference>
<dbReference type="OMA" id="CKSRTYR"/>
<keyword evidence="10" id="KW-0862">Zinc</keyword>
<evidence type="ECO:0000256" key="3">
    <source>
        <dbReference type="ARBA" id="ARBA00004906"/>
    </source>
</evidence>
<feature type="region of interest" description="Disordered" evidence="18">
    <location>
        <begin position="267"/>
        <end position="288"/>
    </location>
</feature>
<comment type="function">
    <text evidence="11">E3 ubiquitin-protein ligase that plays a key role in the RNF14-RNF25 translation quality control pathway, a pathway that takes place when a ribosome has stalled during translation, and which promotes ubiquitination and degradation of translation factors on stalled ribosomes. Catalyzes ubiquitination of RPS27A in response to ribosome collisions, promoting activation of RNF14. RNF25 catalyzes ubiquitination of other ribosomal proteins on stalled ribosomes, such as RPL0, RPL1, RPL12, RPS13 and RPS17. Also involved in ubiquitination and degradation of stalled ETF1/eRF1. Independently of its function in the response to stalled ribosomes, mediates ubiquitination and subsequent proteasomal degradation of NKD2. May also stimulate transcription mediated by NF-kappa-B via its interaction with RELA/p65.</text>
</comment>
<organism evidence="21 22">
    <name type="scientific">Papio anubis</name>
    <name type="common">Olive baboon</name>
    <dbReference type="NCBI Taxonomy" id="9555"/>
    <lineage>
        <taxon>Eukaryota</taxon>
        <taxon>Metazoa</taxon>
        <taxon>Chordata</taxon>
        <taxon>Craniata</taxon>
        <taxon>Vertebrata</taxon>
        <taxon>Euteleostomi</taxon>
        <taxon>Mammalia</taxon>
        <taxon>Eutheria</taxon>
        <taxon>Euarchontoglires</taxon>
        <taxon>Primates</taxon>
        <taxon>Haplorrhini</taxon>
        <taxon>Catarrhini</taxon>
        <taxon>Cercopithecidae</taxon>
        <taxon>Cercopithecinae</taxon>
        <taxon>Papio</taxon>
    </lineage>
</organism>
<dbReference type="Pfam" id="PF05773">
    <property type="entry name" value="RWD"/>
    <property type="match status" value="1"/>
</dbReference>
<dbReference type="InterPro" id="IPR006575">
    <property type="entry name" value="RWD_dom"/>
</dbReference>
<dbReference type="FunFam" id="3.10.110.10:FF:000052">
    <property type="entry name" value="Putative e3 ubiquitin-protein ligase rnf25"/>
    <property type="match status" value="1"/>
</dbReference>
<feature type="domain" description="RWD" evidence="20">
    <location>
        <begin position="18"/>
        <end position="128"/>
    </location>
</feature>
<evidence type="ECO:0000256" key="5">
    <source>
        <dbReference type="ARBA" id="ARBA00022490"/>
    </source>
</evidence>
<keyword evidence="5" id="KW-0963">Cytoplasm</keyword>
<dbReference type="SMART" id="SM00184">
    <property type="entry name" value="RING"/>
    <property type="match status" value="1"/>
</dbReference>
<evidence type="ECO:0000256" key="6">
    <source>
        <dbReference type="ARBA" id="ARBA00022679"/>
    </source>
</evidence>
<evidence type="ECO:0000313" key="22">
    <source>
        <dbReference type="Proteomes" id="UP000028761"/>
    </source>
</evidence>
<evidence type="ECO:0000256" key="13">
    <source>
        <dbReference type="ARBA" id="ARBA00062899"/>
    </source>
</evidence>
<proteinExistence type="inferred from homology"/>
<evidence type="ECO:0000256" key="9">
    <source>
        <dbReference type="ARBA" id="ARBA00022786"/>
    </source>
</evidence>
<keyword evidence="6" id="KW-0808">Transferase</keyword>
<comment type="subcellular location">
    <subcellularLocation>
        <location evidence="2">Cytoplasm</location>
    </subcellularLocation>
</comment>
<dbReference type="GO" id="GO:0005634">
    <property type="term" value="C:nucleus"/>
    <property type="evidence" value="ECO:0007669"/>
    <property type="project" value="TreeGrafter"/>
</dbReference>
<sequence length="467" mass="52773">MAASASAAAGEEDWVLPSEVEVLESIYLDELQVIKGNGRTSPWEIYITLHPATAEDQDSQYVCFTLVLQVPAEYPHEVPQISIRNPRGLSDEQIHTILQALGHVAKAGLGAAMLYELIEKGKEILTDNNIPHGQCVICLYGFQEKEAFTKTPCYHYFHCHCLARYIQHMEQELKAQGQEQEQERQHAATKQKEVGVQCPVCREPLVYDLASLKAAPEPQQPMELYQPSAESLRQQEERKRLYQRQQERGGIIDLEAERNRYFISLQQPPTPAEPESAVDVSKGSQPPSTLAAELSTLSAVQSTLPTPLPVATQYMCEKIPGAGSNQQRLCPIICVSGCLADPYKHLCVGVRVFPKQRNEHTRQHKTRQTWRPPRMAHSALFYTVVCGMLPSHKTHCCFSDLSLTFWIFKMFTHKQAPTTLLRLQEQDLLGTPCFVCKSRTYRERLICEHVVLYTCDCSPCLTQVPIQ</sequence>
<dbReference type="GeneTree" id="ENSGT00390000001557"/>
<dbReference type="PROSITE" id="PS50089">
    <property type="entry name" value="ZF_RING_2"/>
    <property type="match status" value="1"/>
</dbReference>
<dbReference type="SUPFAM" id="SSF57850">
    <property type="entry name" value="RING/U-box"/>
    <property type="match status" value="1"/>
</dbReference>
<keyword evidence="9" id="KW-0833">Ubl conjugation pathway</keyword>
<dbReference type="InterPro" id="IPR016135">
    <property type="entry name" value="UBQ-conjugating_enzyme/RWD"/>
</dbReference>
<dbReference type="EC" id="2.3.2.27" evidence="4"/>
<name>A0A8I5NL74_PAPAN</name>
<evidence type="ECO:0000256" key="2">
    <source>
        <dbReference type="ARBA" id="ARBA00004496"/>
    </source>
</evidence>
<dbReference type="SUPFAM" id="SSF54495">
    <property type="entry name" value="UBC-like"/>
    <property type="match status" value="1"/>
</dbReference>
<dbReference type="CDD" id="cd23818">
    <property type="entry name" value="RWD_RNF25"/>
    <property type="match status" value="1"/>
</dbReference>
<reference evidence="21" key="1">
    <citation type="submission" date="2025-08" db="UniProtKB">
        <authorList>
            <consortium name="Ensembl"/>
        </authorList>
    </citation>
    <scope>IDENTIFICATION</scope>
</reference>
<comment type="subunit">
    <text evidence="13">Interacts with UBE2D2, and may also interact with UBE2E1 and UBE2E3. Interacts with RELA/p65.</text>
</comment>
<dbReference type="InterPro" id="IPR001841">
    <property type="entry name" value="Znf_RING"/>
</dbReference>
<dbReference type="PROSITE" id="PS50908">
    <property type="entry name" value="RWD"/>
    <property type="match status" value="1"/>
</dbReference>
<protein>
    <recommendedName>
        <fullName evidence="14">E3 ubiquitin-protein ligase RNF25</fullName>
        <ecNumber evidence="4">2.3.2.27</ecNumber>
    </recommendedName>
    <alternativeName>
        <fullName evidence="15">RING finger protein 25</fullName>
    </alternativeName>
    <alternativeName>
        <fullName evidence="16">RING finger protein AO7</fullName>
    </alternativeName>
</protein>
<evidence type="ECO:0000256" key="7">
    <source>
        <dbReference type="ARBA" id="ARBA00022723"/>
    </source>
</evidence>
<evidence type="ECO:0000256" key="17">
    <source>
        <dbReference type="PROSITE-ProRule" id="PRU00175"/>
    </source>
</evidence>
<dbReference type="CDD" id="cd16470">
    <property type="entry name" value="RING-H2_RNF25"/>
    <property type="match status" value="1"/>
</dbReference>
<evidence type="ECO:0000256" key="10">
    <source>
        <dbReference type="ARBA" id="ARBA00022833"/>
    </source>
</evidence>
<dbReference type="Pfam" id="PF13639">
    <property type="entry name" value="zf-RING_2"/>
    <property type="match status" value="1"/>
</dbReference>
<evidence type="ECO:0000256" key="1">
    <source>
        <dbReference type="ARBA" id="ARBA00000900"/>
    </source>
</evidence>
<dbReference type="InterPro" id="IPR039133">
    <property type="entry name" value="RNF25"/>
</dbReference>
<dbReference type="Gene3D" id="3.10.110.10">
    <property type="entry name" value="Ubiquitin Conjugating Enzyme"/>
    <property type="match status" value="1"/>
</dbReference>